<comment type="caution">
    <text evidence="1">The sequence shown here is derived from an EMBL/GenBank/DDBJ whole genome shotgun (WGS) entry which is preliminary data.</text>
</comment>
<dbReference type="EMBL" id="CADEPI010000466">
    <property type="protein sequence ID" value="CAB3386268.1"/>
    <property type="molecule type" value="Genomic_DNA"/>
</dbReference>
<proteinExistence type="predicted"/>
<reference evidence="1 2" key="1">
    <citation type="submission" date="2020-04" db="EMBL/GenBank/DDBJ databases">
        <authorList>
            <person name="Alioto T."/>
            <person name="Alioto T."/>
            <person name="Gomez Garrido J."/>
        </authorList>
    </citation>
    <scope>NUCLEOTIDE SEQUENCE [LARGE SCALE GENOMIC DNA]</scope>
</reference>
<gene>
    <name evidence="1" type="ORF">CLODIP_2_CD04433</name>
</gene>
<keyword evidence="2" id="KW-1185">Reference proteome</keyword>
<dbReference type="Proteomes" id="UP000494165">
    <property type="component" value="Unassembled WGS sequence"/>
</dbReference>
<evidence type="ECO:0000313" key="1">
    <source>
        <dbReference type="EMBL" id="CAB3386268.1"/>
    </source>
</evidence>
<accession>A0A8S1DW86</accession>
<organism evidence="1 2">
    <name type="scientific">Cloeon dipterum</name>
    <dbReference type="NCBI Taxonomy" id="197152"/>
    <lineage>
        <taxon>Eukaryota</taxon>
        <taxon>Metazoa</taxon>
        <taxon>Ecdysozoa</taxon>
        <taxon>Arthropoda</taxon>
        <taxon>Hexapoda</taxon>
        <taxon>Insecta</taxon>
        <taxon>Pterygota</taxon>
        <taxon>Palaeoptera</taxon>
        <taxon>Ephemeroptera</taxon>
        <taxon>Pisciforma</taxon>
        <taxon>Baetidae</taxon>
        <taxon>Cloeon</taxon>
    </lineage>
</organism>
<dbReference type="AlphaFoldDB" id="A0A8S1DW86"/>
<sequence length="218" mass="24803">MELLALDNGFELNHARWYSKFYDPDIHGDFTACHYSNYIFTEKTLLEDLSDGSCVAVLSSEMDSVENMMLILSPVQELVGKTFSCKLKFKPACETKLKVELAGVLKQQDANSLLSLCSSLNYTLPIARNESEFNNTFYKFDGQKNPILWATSYFSQDKLMWCKLPGVLVPVKVDGDLKEPFVLVSFPKQQPNLNALHLPSMNLNFSQIFCLVKSEFFH</sequence>
<protein>
    <submittedName>
        <fullName evidence="1">Uncharacterized protein</fullName>
    </submittedName>
</protein>
<evidence type="ECO:0000313" key="2">
    <source>
        <dbReference type="Proteomes" id="UP000494165"/>
    </source>
</evidence>
<name>A0A8S1DW86_9INSE</name>